<keyword evidence="2" id="KW-1133">Transmembrane helix</keyword>
<sequence length="298" mass="32040">MRLAKLFLIGIGVGAGVTYFCDSRQGHRRRAMARDKVVHFACEVREQADAGMRDLSHRVHGLMSQGMGFLHTLTARHPVSDDILHERVRSAMGRVCSHAHAVHVMVDRGCVELTGLVLSEEHAQLVRHVARVPGVVLVRDYLEPHAQSESIPNLQGPPRTTKPKVARTLSSPAGRLVLGSAALLALGAWAPALLIPMGTILGIGVAARNEDQARARRARSLERRGSRRTAPADGGPRTTSASSPSHSSQEKSGATNVKVVTSSDRERSDGARSQKAHQNGHQVGSPTGHARPVPPRPQ</sequence>
<feature type="compositionally biased region" description="Polar residues" evidence="1">
    <location>
        <begin position="253"/>
        <end position="262"/>
    </location>
</feature>
<reference evidence="4 5" key="1">
    <citation type="submission" date="2021-12" db="EMBL/GenBank/DDBJ databases">
        <title>Discovery of the Pendulisporaceae a myxobacterial family with distinct sporulation behavior and unique specialized metabolism.</title>
        <authorList>
            <person name="Garcia R."/>
            <person name="Popoff A."/>
            <person name="Bader C.D."/>
            <person name="Loehr J."/>
            <person name="Walesch S."/>
            <person name="Walt C."/>
            <person name="Boldt J."/>
            <person name="Bunk B."/>
            <person name="Haeckl F.J.F.P.J."/>
            <person name="Gunesch A.P."/>
            <person name="Birkelbach J."/>
            <person name="Nuebel U."/>
            <person name="Pietschmann T."/>
            <person name="Bach T."/>
            <person name="Mueller R."/>
        </authorList>
    </citation>
    <scope>NUCLEOTIDE SEQUENCE [LARGE SCALE GENOMIC DNA]</scope>
    <source>
        <strain evidence="4 5">MSr11954</strain>
    </source>
</reference>
<dbReference type="Proteomes" id="UP001370348">
    <property type="component" value="Chromosome"/>
</dbReference>
<dbReference type="Gene3D" id="3.30.1340.30">
    <property type="match status" value="1"/>
</dbReference>
<dbReference type="Pfam" id="PF04972">
    <property type="entry name" value="BON"/>
    <property type="match status" value="1"/>
</dbReference>
<feature type="region of interest" description="Disordered" evidence="1">
    <location>
        <begin position="209"/>
        <end position="298"/>
    </location>
</feature>
<feature type="compositionally biased region" description="Basic and acidic residues" evidence="1">
    <location>
        <begin position="209"/>
        <end position="224"/>
    </location>
</feature>
<accession>A0ABZ2LUW1</accession>
<feature type="compositionally biased region" description="Polar residues" evidence="1">
    <location>
        <begin position="276"/>
        <end position="285"/>
    </location>
</feature>
<gene>
    <name evidence="4" type="ORF">LZC94_34300</name>
</gene>
<name>A0ABZ2LUW1_9BACT</name>
<evidence type="ECO:0000313" key="5">
    <source>
        <dbReference type="Proteomes" id="UP001370348"/>
    </source>
</evidence>
<dbReference type="InterPro" id="IPR007055">
    <property type="entry name" value="BON_dom"/>
</dbReference>
<evidence type="ECO:0000313" key="4">
    <source>
        <dbReference type="EMBL" id="WXB12911.1"/>
    </source>
</evidence>
<keyword evidence="2" id="KW-0472">Membrane</keyword>
<evidence type="ECO:0000259" key="3">
    <source>
        <dbReference type="Pfam" id="PF04972"/>
    </source>
</evidence>
<feature type="compositionally biased region" description="Low complexity" evidence="1">
    <location>
        <begin position="240"/>
        <end position="252"/>
    </location>
</feature>
<protein>
    <submittedName>
        <fullName evidence="4">BON domain-containing protein</fullName>
    </submittedName>
</protein>
<dbReference type="RefSeq" id="WP_394822531.1">
    <property type="nucleotide sequence ID" value="NZ_CP089984.1"/>
</dbReference>
<evidence type="ECO:0000256" key="2">
    <source>
        <dbReference type="SAM" id="Phobius"/>
    </source>
</evidence>
<proteinExistence type="predicted"/>
<feature type="domain" description="BON" evidence="3">
    <location>
        <begin position="80"/>
        <end position="142"/>
    </location>
</feature>
<dbReference type="EMBL" id="CP089984">
    <property type="protein sequence ID" value="WXB12911.1"/>
    <property type="molecule type" value="Genomic_DNA"/>
</dbReference>
<feature type="region of interest" description="Disordered" evidence="1">
    <location>
        <begin position="147"/>
        <end position="167"/>
    </location>
</feature>
<evidence type="ECO:0000256" key="1">
    <source>
        <dbReference type="SAM" id="MobiDB-lite"/>
    </source>
</evidence>
<keyword evidence="2" id="KW-0812">Transmembrane</keyword>
<feature type="compositionally biased region" description="Basic and acidic residues" evidence="1">
    <location>
        <begin position="263"/>
        <end position="272"/>
    </location>
</feature>
<feature type="transmembrane region" description="Helical" evidence="2">
    <location>
        <begin position="176"/>
        <end position="207"/>
    </location>
</feature>
<keyword evidence="5" id="KW-1185">Reference proteome</keyword>
<organism evidence="4 5">
    <name type="scientific">Pendulispora albinea</name>
    <dbReference type="NCBI Taxonomy" id="2741071"/>
    <lineage>
        <taxon>Bacteria</taxon>
        <taxon>Pseudomonadati</taxon>
        <taxon>Myxococcota</taxon>
        <taxon>Myxococcia</taxon>
        <taxon>Myxococcales</taxon>
        <taxon>Sorangiineae</taxon>
        <taxon>Pendulisporaceae</taxon>
        <taxon>Pendulispora</taxon>
    </lineage>
</organism>